<dbReference type="HAMAP" id="MF_01473">
    <property type="entry name" value="GtfB"/>
    <property type="match status" value="1"/>
</dbReference>
<keyword evidence="2 4" id="KW-1003">Cell membrane</keyword>
<keyword evidence="3 4" id="KW-0472">Membrane</keyword>
<comment type="caution">
    <text evidence="5">The sequence shown here is derived from an EMBL/GenBank/DDBJ whole genome shotgun (WGS) entry which is preliminary data.</text>
</comment>
<evidence type="ECO:0000256" key="3">
    <source>
        <dbReference type="ARBA" id="ARBA00023136"/>
    </source>
</evidence>
<sequence length="439" mass="50352">MINLFDDYTQASWDLHYSLIRSGYNNPTISLTDDGFLPSDVTSPYLYFTGFSEGSGQALYFNDIIVPDFWEIRSSNQNGEIFDYQQKRGHIHYSKPTHNRLVKAVDWYDNAGRRRLTDRYNKFGYRFAQTNYNLTDQATMTSYFDRQGKEVLVENHITGTVILNQETKVRLFKSKVDFVIYYLDIAGFNLDRIFYNSLSTPFLVSYYLNKAGNDILFWNEEVGAGLPGNMLVAFSNMNRPTSVVVQNYKIYQKMKSIMTPEQQMKVNFLGYLYPFVRDNIGRREALILTNSDQIEGLETLVTQHSEITFHVGAITEMSSQLLAYGKYENVKLYPNVTTATIQSLYSQCDIYLDINHGTEILSAVRTAFENNMIILAFDNTVHHRELMAGGDIYPSSQVSQLSERLTYLKDSPSHFAELLLKQQADAHVATTAEYQAVIG</sequence>
<comment type="similarity">
    <text evidence="4">Belongs to the GtfB family.</text>
</comment>
<comment type="function">
    <text evidence="4">Required for polymorphic O-glycosylation of the serine-rich repeat protein in this bacteria. A stabilizing protein that is part of the accessory SecA2/SecY2 system specifically required to export serine-rich repeat cell wall proteins usually encoded upstream in the same operon. The GtfA-GtfB complex adds GlcNAc from UDP-GlcNAc to the substrate protein, attaching the first sugar residue. Stabilizes the glycosylation activity of GtfA. Has no N-acetylglucosaminyl transferase activity on its own.</text>
</comment>
<comment type="subunit">
    <text evidence="4">Forms a heterotetramer with 2 subunits each of GtfA and GtfB. Part of the accessory SecA2/SecY2 protein translocation apparatus.</text>
</comment>
<evidence type="ECO:0000313" key="6">
    <source>
        <dbReference type="Proteomes" id="UP000809081"/>
    </source>
</evidence>
<name>A0ABS2PN28_9STRE</name>
<evidence type="ECO:0000256" key="2">
    <source>
        <dbReference type="ARBA" id="ARBA00022475"/>
    </source>
</evidence>
<comment type="pathway">
    <text evidence="1 4">Protein modification; protein glycosylation.</text>
</comment>
<proteinExistence type="inferred from homology"/>
<keyword evidence="6" id="KW-1185">Reference proteome</keyword>
<gene>
    <name evidence="4" type="primary">gtfB</name>
    <name evidence="5" type="ORF">JOC31_001665</name>
</gene>
<reference evidence="5 6" key="1">
    <citation type="submission" date="2021-01" db="EMBL/GenBank/DDBJ databases">
        <title>Genomic Encyclopedia of Type Strains, Phase IV (KMG-IV): sequencing the most valuable type-strain genomes for metagenomic binning, comparative biology and taxonomic classification.</title>
        <authorList>
            <person name="Goeker M."/>
        </authorList>
    </citation>
    <scope>NUCLEOTIDE SEQUENCE [LARGE SCALE GENOMIC DNA]</scope>
    <source>
        <strain evidence="5 6">DSM 27513</strain>
    </source>
</reference>
<evidence type="ECO:0000313" key="5">
    <source>
        <dbReference type="EMBL" id="MBM7636840.1"/>
    </source>
</evidence>
<evidence type="ECO:0000256" key="4">
    <source>
        <dbReference type="HAMAP-Rule" id="MF_01473"/>
    </source>
</evidence>
<dbReference type="NCBIfam" id="TIGR02919">
    <property type="entry name" value="accessory Sec system glycosylation chaperone GtfB"/>
    <property type="match status" value="1"/>
</dbReference>
<dbReference type="Proteomes" id="UP000809081">
    <property type="component" value="Unassembled WGS sequence"/>
</dbReference>
<evidence type="ECO:0000256" key="1">
    <source>
        <dbReference type="ARBA" id="ARBA00004922"/>
    </source>
</evidence>
<comment type="subcellular location">
    <subcellularLocation>
        <location evidence="4">Cell membrane</location>
        <topology evidence="4">Peripheral membrane protein</topology>
    </subcellularLocation>
</comment>
<organism evidence="5 6">
    <name type="scientific">Streptococcus saliviloxodontae</name>
    <dbReference type="NCBI Taxonomy" id="1349416"/>
    <lineage>
        <taxon>Bacteria</taxon>
        <taxon>Bacillati</taxon>
        <taxon>Bacillota</taxon>
        <taxon>Bacilli</taxon>
        <taxon>Lactobacillales</taxon>
        <taxon>Streptococcaceae</taxon>
        <taxon>Streptococcus</taxon>
    </lineage>
</organism>
<protein>
    <recommendedName>
        <fullName evidence="4">UDP-N-acetylglucosamine--peptide N-acetylglucosaminyltransferase stabilizing protein GtfB</fullName>
    </recommendedName>
    <alternativeName>
        <fullName evidence="4">Glycosyltransferase stabilizing protein GtfB</fullName>
    </alternativeName>
</protein>
<dbReference type="InterPro" id="IPR014268">
    <property type="entry name" value="GtfB"/>
</dbReference>
<accession>A0ABS2PN28</accession>
<dbReference type="EMBL" id="JAFBEI010000038">
    <property type="protein sequence ID" value="MBM7636840.1"/>
    <property type="molecule type" value="Genomic_DNA"/>
</dbReference>
<dbReference type="RefSeq" id="WP_205017704.1">
    <property type="nucleotide sequence ID" value="NZ_JAFBEI010000038.1"/>
</dbReference>